<evidence type="ECO:0000256" key="1">
    <source>
        <dbReference type="ARBA" id="ARBA00023125"/>
    </source>
</evidence>
<dbReference type="Proteomes" id="UP000640052">
    <property type="component" value="Unassembled WGS sequence"/>
</dbReference>
<dbReference type="InterPro" id="IPR036625">
    <property type="entry name" value="E3-bd_dom_sf"/>
</dbReference>
<reference evidence="4" key="1">
    <citation type="submission" date="2021-01" db="EMBL/GenBank/DDBJ databases">
        <title>Whole genome shotgun sequence of Acrocarpospora phusangensis NBRC 108782.</title>
        <authorList>
            <person name="Komaki H."/>
            <person name="Tamura T."/>
        </authorList>
    </citation>
    <scope>NUCLEOTIDE SEQUENCE</scope>
    <source>
        <strain evidence="4">NBRC 108782</strain>
    </source>
</reference>
<comment type="caution">
    <text evidence="4">The sequence shown here is derived from an EMBL/GenBank/DDBJ whole genome shotgun (WGS) entry which is preliminary data.</text>
</comment>
<evidence type="ECO:0000313" key="5">
    <source>
        <dbReference type="Proteomes" id="UP000640052"/>
    </source>
</evidence>
<evidence type="ECO:0000259" key="3">
    <source>
        <dbReference type="Pfam" id="PF23359"/>
    </source>
</evidence>
<dbReference type="InterPro" id="IPR055370">
    <property type="entry name" value="Lsr2_DNA-bd"/>
</dbReference>
<dbReference type="EMBL" id="BOOA01000033">
    <property type="protein sequence ID" value="GIH25827.1"/>
    <property type="molecule type" value="Genomic_DNA"/>
</dbReference>
<name>A0A919QGK1_9ACTN</name>
<dbReference type="AlphaFoldDB" id="A0A919QGK1"/>
<dbReference type="GO" id="GO:0016746">
    <property type="term" value="F:acyltransferase activity"/>
    <property type="evidence" value="ECO:0007669"/>
    <property type="project" value="InterPro"/>
</dbReference>
<sequence>MSYGFVLDDVRTARPTERMSISITWARILVGKNLPDPLATLLNTQATDRPLDPHCDSRQHSAALHAAGLATTGDVLKRSVPELKVMLSSSAETVARALAAALCGHVEGLTPPPQLMPFQPTLAIDVPISSSAHRPPTLGEGGRSVVRGRPMAPTAGVSEVSEIERQHIREWARTKGYQIADRGRIPAWIVDGHRRDHAAAPTGENPGVEADEVLDEDEFLDLLRGSG</sequence>
<keyword evidence="5" id="KW-1185">Reference proteome</keyword>
<proteinExistence type="predicted"/>
<accession>A0A919QGK1</accession>
<gene>
    <name evidence="4" type="ORF">Aph01nite_41370</name>
</gene>
<feature type="region of interest" description="Disordered" evidence="2">
    <location>
        <begin position="129"/>
        <end position="150"/>
    </location>
</feature>
<dbReference type="Pfam" id="PF23359">
    <property type="entry name" value="Lsr2_DNA-bd"/>
    <property type="match status" value="1"/>
</dbReference>
<keyword evidence="1" id="KW-0238">DNA-binding</keyword>
<dbReference type="Gene3D" id="4.10.320.10">
    <property type="entry name" value="E3-binding domain"/>
    <property type="match status" value="1"/>
</dbReference>
<evidence type="ECO:0000313" key="4">
    <source>
        <dbReference type="EMBL" id="GIH25827.1"/>
    </source>
</evidence>
<protein>
    <recommendedName>
        <fullName evidence="3">Lsr2 DNA-binding domain-containing protein</fullName>
    </recommendedName>
</protein>
<organism evidence="4 5">
    <name type="scientific">Acrocarpospora phusangensis</name>
    <dbReference type="NCBI Taxonomy" id="1070424"/>
    <lineage>
        <taxon>Bacteria</taxon>
        <taxon>Bacillati</taxon>
        <taxon>Actinomycetota</taxon>
        <taxon>Actinomycetes</taxon>
        <taxon>Streptosporangiales</taxon>
        <taxon>Streptosporangiaceae</taxon>
        <taxon>Acrocarpospora</taxon>
    </lineage>
</organism>
<evidence type="ECO:0000256" key="2">
    <source>
        <dbReference type="SAM" id="MobiDB-lite"/>
    </source>
</evidence>
<dbReference type="GO" id="GO:0003677">
    <property type="term" value="F:DNA binding"/>
    <property type="evidence" value="ECO:0007669"/>
    <property type="project" value="UniProtKB-KW"/>
</dbReference>
<feature type="domain" description="Lsr2 DNA-binding" evidence="3">
    <location>
        <begin position="166"/>
        <end position="191"/>
    </location>
</feature>